<evidence type="ECO:0000313" key="3">
    <source>
        <dbReference type="Proteomes" id="UP001634007"/>
    </source>
</evidence>
<reference evidence="2 3" key="1">
    <citation type="submission" date="2024-11" db="EMBL/GenBank/DDBJ databases">
        <title>Chromosome-level genome assembly of Eucalyptus globulus Labill. provides insights into its genome evolution.</title>
        <authorList>
            <person name="Li X."/>
        </authorList>
    </citation>
    <scope>NUCLEOTIDE SEQUENCE [LARGE SCALE GENOMIC DNA]</scope>
    <source>
        <strain evidence="2">CL2024</strain>
        <tissue evidence="2">Fresh tender leaves</tissue>
    </source>
</reference>
<dbReference type="Proteomes" id="UP001634007">
    <property type="component" value="Unassembled WGS sequence"/>
</dbReference>
<protein>
    <submittedName>
        <fullName evidence="2">Uncharacterized protein</fullName>
    </submittedName>
</protein>
<feature type="region of interest" description="Disordered" evidence="1">
    <location>
        <begin position="16"/>
        <end position="42"/>
    </location>
</feature>
<keyword evidence="3" id="KW-1185">Reference proteome</keyword>
<evidence type="ECO:0000313" key="2">
    <source>
        <dbReference type="EMBL" id="KAL3739687.1"/>
    </source>
</evidence>
<organism evidence="2 3">
    <name type="scientific">Eucalyptus globulus</name>
    <name type="common">Tasmanian blue gum</name>
    <dbReference type="NCBI Taxonomy" id="34317"/>
    <lineage>
        <taxon>Eukaryota</taxon>
        <taxon>Viridiplantae</taxon>
        <taxon>Streptophyta</taxon>
        <taxon>Embryophyta</taxon>
        <taxon>Tracheophyta</taxon>
        <taxon>Spermatophyta</taxon>
        <taxon>Magnoliopsida</taxon>
        <taxon>eudicotyledons</taxon>
        <taxon>Gunneridae</taxon>
        <taxon>Pentapetalae</taxon>
        <taxon>rosids</taxon>
        <taxon>malvids</taxon>
        <taxon>Myrtales</taxon>
        <taxon>Myrtaceae</taxon>
        <taxon>Myrtoideae</taxon>
        <taxon>Eucalypteae</taxon>
        <taxon>Eucalyptus</taxon>
    </lineage>
</organism>
<feature type="compositionally biased region" description="Basic and acidic residues" evidence="1">
    <location>
        <begin position="16"/>
        <end position="28"/>
    </location>
</feature>
<feature type="region of interest" description="Disordered" evidence="1">
    <location>
        <begin position="204"/>
        <end position="226"/>
    </location>
</feature>
<accession>A0ABD3KQ28</accession>
<proteinExistence type="predicted"/>
<dbReference type="AlphaFoldDB" id="A0ABD3KQ28"/>
<evidence type="ECO:0000256" key="1">
    <source>
        <dbReference type="SAM" id="MobiDB-lite"/>
    </source>
</evidence>
<name>A0ABD3KQ28_EUCGL</name>
<feature type="compositionally biased region" description="Polar residues" evidence="1">
    <location>
        <begin position="204"/>
        <end position="215"/>
    </location>
</feature>
<gene>
    <name evidence="2" type="ORF">ACJRO7_021018</name>
</gene>
<comment type="caution">
    <text evidence="2">The sequence shown here is derived from an EMBL/GenBank/DDBJ whole genome shotgun (WGS) entry which is preliminary data.</text>
</comment>
<sequence length="286" mass="31212">MANGCKFFAANSIDERDANANSVDEREVVTAPPPPPDPELPPTVSAIAQSVKLLYGEDKPTIPPFVILGPPPSRPKDARLILKKRKKSEQMRPIQAKVQESRQLPPRNFLGDDAASSSIPLIPKLNAFPPSVATMPGPAQKEAPLNTSTSAMRQPSWEKMNAELSPSSEVLQLVALSIGPGQQLALFLPAKSLDVPRSDVSSMKHSLDLTRNSEPNHAGGKEQSHPVDGLAAYPQKLASLKMGILSVRLGRFFLGLIILMQKKSRLRRLFWVIPRVKLICKFKAGE</sequence>
<dbReference type="EMBL" id="JBJKBG010000005">
    <property type="protein sequence ID" value="KAL3739687.1"/>
    <property type="molecule type" value="Genomic_DNA"/>
</dbReference>
<feature type="compositionally biased region" description="Pro residues" evidence="1">
    <location>
        <begin position="31"/>
        <end position="41"/>
    </location>
</feature>